<feature type="domain" description="DUF6249" evidence="2">
    <location>
        <begin position="4"/>
        <end position="130"/>
    </location>
</feature>
<dbReference type="InterPro" id="IPR046216">
    <property type="entry name" value="DUF6249"/>
</dbReference>
<sequence>MEMIGIVCVVGIITYGVYRLFELFARRRERMAMIEKLSSGIDPQILNNPLHIQKYRDIIVGSWAIRIGLLLVGVGLGVVTATVVDLLAVAPADTDSRMYHEFRNTISVLYPACAAVFGGIGLVIAYFVEQKNEKKSKRNEE</sequence>
<dbReference type="AlphaFoldDB" id="A0A212J4J1"/>
<keyword evidence="1" id="KW-0812">Transmembrane</keyword>
<proteinExistence type="predicted"/>
<dbReference type="Pfam" id="PF19762">
    <property type="entry name" value="DUF6249"/>
    <property type="match status" value="1"/>
</dbReference>
<keyword evidence="1" id="KW-1133">Transmembrane helix</keyword>
<feature type="transmembrane region" description="Helical" evidence="1">
    <location>
        <begin position="108"/>
        <end position="128"/>
    </location>
</feature>
<evidence type="ECO:0000313" key="3">
    <source>
        <dbReference type="EMBL" id="SBV94369.1"/>
    </source>
</evidence>
<feature type="transmembrane region" description="Helical" evidence="1">
    <location>
        <begin position="6"/>
        <end position="25"/>
    </location>
</feature>
<evidence type="ECO:0000256" key="1">
    <source>
        <dbReference type="SAM" id="Phobius"/>
    </source>
</evidence>
<keyword evidence="1" id="KW-0472">Membrane</keyword>
<protein>
    <recommendedName>
        <fullName evidence="2">DUF6249 domain-containing protein</fullName>
    </recommendedName>
</protein>
<name>A0A212J4J1_9BACT</name>
<accession>A0A212J4J1</accession>
<dbReference type="RefSeq" id="WP_296938970.1">
    <property type="nucleotide sequence ID" value="NZ_LT599032.1"/>
</dbReference>
<dbReference type="EMBL" id="FLUM01000001">
    <property type="protein sequence ID" value="SBV94369.1"/>
    <property type="molecule type" value="Genomic_DNA"/>
</dbReference>
<feature type="transmembrane region" description="Helical" evidence="1">
    <location>
        <begin position="63"/>
        <end position="88"/>
    </location>
</feature>
<evidence type="ECO:0000259" key="2">
    <source>
        <dbReference type="Pfam" id="PF19762"/>
    </source>
</evidence>
<gene>
    <name evidence="3" type="ORF">KL86DYS1_11116</name>
</gene>
<organism evidence="3">
    <name type="scientific">uncultured Dysgonomonas sp</name>
    <dbReference type="NCBI Taxonomy" id="206096"/>
    <lineage>
        <taxon>Bacteria</taxon>
        <taxon>Pseudomonadati</taxon>
        <taxon>Bacteroidota</taxon>
        <taxon>Bacteroidia</taxon>
        <taxon>Bacteroidales</taxon>
        <taxon>Dysgonomonadaceae</taxon>
        <taxon>Dysgonomonas</taxon>
        <taxon>environmental samples</taxon>
    </lineage>
</organism>
<reference evidence="3" key="1">
    <citation type="submission" date="2016-04" db="EMBL/GenBank/DDBJ databases">
        <authorList>
            <person name="Evans L.H."/>
            <person name="Alamgir A."/>
            <person name="Owens N."/>
            <person name="Weber N.D."/>
            <person name="Virtaneva K."/>
            <person name="Barbian K."/>
            <person name="Babar A."/>
            <person name="Rosenke K."/>
        </authorList>
    </citation>
    <scope>NUCLEOTIDE SEQUENCE</scope>
    <source>
        <strain evidence="3">86-1</strain>
    </source>
</reference>